<protein>
    <recommendedName>
        <fullName evidence="3">Nucleic acid-binding protein</fullName>
    </recommendedName>
</protein>
<comment type="caution">
    <text evidence="1">The sequence shown here is derived from an EMBL/GenBank/DDBJ whole genome shotgun (WGS) entry which is preliminary data.</text>
</comment>
<dbReference type="GO" id="GO:0016075">
    <property type="term" value="P:rRNA catabolic process"/>
    <property type="evidence" value="ECO:0007669"/>
    <property type="project" value="TreeGrafter"/>
</dbReference>
<gene>
    <name evidence="1" type="ORF">KME60_19545</name>
</gene>
<dbReference type="Gene3D" id="3.40.50.1010">
    <property type="entry name" value="5'-nuclease"/>
    <property type="match status" value="1"/>
</dbReference>
<dbReference type="SUPFAM" id="SSF88723">
    <property type="entry name" value="PIN domain-like"/>
    <property type="match status" value="1"/>
</dbReference>
<name>A0A951QP75_9CYAN</name>
<evidence type="ECO:0000313" key="2">
    <source>
        <dbReference type="Proteomes" id="UP000729701"/>
    </source>
</evidence>
<dbReference type="PANTHER" id="PTHR42188:SF1">
    <property type="entry name" value="23S RRNA-SPECIFIC ENDONUCLEASE VAPC20"/>
    <property type="match status" value="1"/>
</dbReference>
<evidence type="ECO:0000313" key="1">
    <source>
        <dbReference type="EMBL" id="MBW4669545.1"/>
    </source>
</evidence>
<accession>A0A951QP75</accession>
<dbReference type="GO" id="GO:0004521">
    <property type="term" value="F:RNA endonuclease activity"/>
    <property type="evidence" value="ECO:0007669"/>
    <property type="project" value="InterPro"/>
</dbReference>
<dbReference type="AlphaFoldDB" id="A0A951QP75"/>
<dbReference type="InterPro" id="IPR029060">
    <property type="entry name" value="PIN-like_dom_sf"/>
</dbReference>
<evidence type="ECO:0008006" key="3">
    <source>
        <dbReference type="Google" id="ProtNLM"/>
    </source>
</evidence>
<proteinExistence type="predicted"/>
<dbReference type="InterPro" id="IPR039018">
    <property type="entry name" value="VapC20-like"/>
</dbReference>
<dbReference type="Proteomes" id="UP000729701">
    <property type="component" value="Unassembled WGS sequence"/>
</dbReference>
<reference evidence="1" key="1">
    <citation type="submission" date="2021-05" db="EMBL/GenBank/DDBJ databases">
        <authorList>
            <person name="Pietrasiak N."/>
            <person name="Ward R."/>
            <person name="Stajich J.E."/>
            <person name="Kurbessoian T."/>
        </authorList>
    </citation>
    <scope>NUCLEOTIDE SEQUENCE</scope>
    <source>
        <strain evidence="1">GSE-NOS-MK-12-04C</strain>
    </source>
</reference>
<dbReference type="EMBL" id="JAHHGZ010000021">
    <property type="protein sequence ID" value="MBW4669545.1"/>
    <property type="molecule type" value="Genomic_DNA"/>
</dbReference>
<sequence>MSNIIFVDTWGWLTLNDAGERRHKDVASLYQTLIAQKTLIYTSTFILDETFTLFFKRLNSFQAQQAMLQLSAAFSTQQFQLIQIDEYRFTQTQMLRLKYLDKPQISFTDLTSILIMQEFNIYRILTEDAHFTQVGLGFQLEPALI</sequence>
<reference evidence="1" key="2">
    <citation type="journal article" date="2022" name="Microbiol. Resour. Announc.">
        <title>Metagenome Sequencing to Explore Phylogenomics of Terrestrial Cyanobacteria.</title>
        <authorList>
            <person name="Ward R.D."/>
            <person name="Stajich J.E."/>
            <person name="Johansen J.R."/>
            <person name="Huntemann M."/>
            <person name="Clum A."/>
            <person name="Foster B."/>
            <person name="Foster B."/>
            <person name="Roux S."/>
            <person name="Palaniappan K."/>
            <person name="Varghese N."/>
            <person name="Mukherjee S."/>
            <person name="Reddy T.B.K."/>
            <person name="Daum C."/>
            <person name="Copeland A."/>
            <person name="Chen I.A."/>
            <person name="Ivanova N.N."/>
            <person name="Kyrpides N.C."/>
            <person name="Shapiro N."/>
            <person name="Eloe-Fadrosh E.A."/>
            <person name="Pietrasiak N."/>
        </authorList>
    </citation>
    <scope>NUCLEOTIDE SEQUENCE</scope>
    <source>
        <strain evidence="1">GSE-NOS-MK-12-04C</strain>
    </source>
</reference>
<organism evidence="1 2">
    <name type="scientific">Cyanomargarita calcarea GSE-NOS-MK-12-04C</name>
    <dbReference type="NCBI Taxonomy" id="2839659"/>
    <lineage>
        <taxon>Bacteria</taxon>
        <taxon>Bacillati</taxon>
        <taxon>Cyanobacteriota</taxon>
        <taxon>Cyanophyceae</taxon>
        <taxon>Nostocales</taxon>
        <taxon>Cyanomargaritaceae</taxon>
        <taxon>Cyanomargarita</taxon>
    </lineage>
</organism>
<dbReference type="PANTHER" id="PTHR42188">
    <property type="entry name" value="23S RRNA-SPECIFIC ENDONUCLEASE VAPC20"/>
    <property type="match status" value="1"/>
</dbReference>